<evidence type="ECO:0000313" key="6">
    <source>
        <dbReference type="Proteomes" id="UP001152797"/>
    </source>
</evidence>
<keyword evidence="3" id="KW-0732">Signal</keyword>
<comment type="caution">
    <text evidence="4">The sequence shown here is derived from an EMBL/GenBank/DDBJ whole genome shotgun (WGS) entry which is preliminary data.</text>
</comment>
<dbReference type="Proteomes" id="UP001152797">
    <property type="component" value="Unassembled WGS sequence"/>
</dbReference>
<keyword evidence="6" id="KW-1185">Reference proteome</keyword>
<keyword evidence="2" id="KW-0812">Transmembrane</keyword>
<reference evidence="5" key="2">
    <citation type="submission" date="2024-04" db="EMBL/GenBank/DDBJ databases">
        <authorList>
            <person name="Chen Y."/>
            <person name="Shah S."/>
            <person name="Dougan E. K."/>
            <person name="Thang M."/>
            <person name="Chan C."/>
        </authorList>
    </citation>
    <scope>NUCLEOTIDE SEQUENCE [LARGE SCALE GENOMIC DNA]</scope>
</reference>
<name>A0A9P1CS03_9DINO</name>
<organism evidence="4">
    <name type="scientific">Cladocopium goreaui</name>
    <dbReference type="NCBI Taxonomy" id="2562237"/>
    <lineage>
        <taxon>Eukaryota</taxon>
        <taxon>Sar</taxon>
        <taxon>Alveolata</taxon>
        <taxon>Dinophyceae</taxon>
        <taxon>Suessiales</taxon>
        <taxon>Symbiodiniaceae</taxon>
        <taxon>Cladocopium</taxon>
    </lineage>
</organism>
<evidence type="ECO:0000313" key="5">
    <source>
        <dbReference type="EMBL" id="CAL1149263.1"/>
    </source>
</evidence>
<protein>
    <submittedName>
        <fullName evidence="4">Uncharacterized protein</fullName>
    </submittedName>
</protein>
<dbReference type="EMBL" id="CAMXCT010002130">
    <property type="protein sequence ID" value="CAI3995888.1"/>
    <property type="molecule type" value="Genomic_DNA"/>
</dbReference>
<dbReference type="AlphaFoldDB" id="A0A9P1CS03"/>
<gene>
    <name evidence="4" type="ORF">C1SCF055_LOCUS22412</name>
</gene>
<reference evidence="4" key="1">
    <citation type="submission" date="2022-10" db="EMBL/GenBank/DDBJ databases">
        <authorList>
            <person name="Chen Y."/>
            <person name="Dougan E. K."/>
            <person name="Chan C."/>
            <person name="Rhodes N."/>
            <person name="Thang M."/>
        </authorList>
    </citation>
    <scope>NUCLEOTIDE SEQUENCE</scope>
</reference>
<evidence type="ECO:0000313" key="4">
    <source>
        <dbReference type="EMBL" id="CAI3995888.1"/>
    </source>
</evidence>
<accession>A0A9P1CS03</accession>
<dbReference type="EMBL" id="CAMXCT020002130">
    <property type="protein sequence ID" value="CAL1149263.1"/>
    <property type="molecule type" value="Genomic_DNA"/>
</dbReference>
<feature type="region of interest" description="Disordered" evidence="1">
    <location>
        <begin position="31"/>
        <end position="55"/>
    </location>
</feature>
<sequence>MRLRPGALLTFLALPIFLTFVVPRGDRSTLRPERQKHFTARQAEGSDAGVSTKETKGKTVAESLKVAEKADEKEMNIFETGALGIMGAAILLGGVLVVGVLGGRFGRW</sequence>
<proteinExistence type="predicted"/>
<keyword evidence="2" id="KW-1133">Transmembrane helix</keyword>
<keyword evidence="2" id="KW-0472">Membrane</keyword>
<dbReference type="EMBL" id="CAMXCT030002130">
    <property type="protein sequence ID" value="CAL4783200.1"/>
    <property type="molecule type" value="Genomic_DNA"/>
</dbReference>
<evidence type="ECO:0000256" key="1">
    <source>
        <dbReference type="SAM" id="MobiDB-lite"/>
    </source>
</evidence>
<feature type="chain" id="PRO_5043270710" evidence="3">
    <location>
        <begin position="24"/>
        <end position="108"/>
    </location>
</feature>
<evidence type="ECO:0000256" key="2">
    <source>
        <dbReference type="SAM" id="Phobius"/>
    </source>
</evidence>
<evidence type="ECO:0000256" key="3">
    <source>
        <dbReference type="SAM" id="SignalP"/>
    </source>
</evidence>
<feature type="non-terminal residue" evidence="4">
    <location>
        <position position="1"/>
    </location>
</feature>
<feature type="signal peptide" evidence="3">
    <location>
        <begin position="1"/>
        <end position="23"/>
    </location>
</feature>
<feature type="transmembrane region" description="Helical" evidence="2">
    <location>
        <begin position="82"/>
        <end position="102"/>
    </location>
</feature>